<dbReference type="EMBL" id="GL378332">
    <property type="protein sequence ID" value="EFJ50145.1"/>
    <property type="molecule type" value="Genomic_DNA"/>
</dbReference>
<dbReference type="GO" id="GO:0001002">
    <property type="term" value="F:RNA polymerase III type 1 promoter sequence-specific DNA binding"/>
    <property type="evidence" value="ECO:0007669"/>
    <property type="project" value="TreeGrafter"/>
</dbReference>
<dbReference type="InterPro" id="IPR041499">
    <property type="entry name" value="Tfc1/Sfc1_N"/>
</dbReference>
<accession>D8TR62</accession>
<dbReference type="InterPro" id="IPR040454">
    <property type="entry name" value="TF_IIIC_Tfc1/Sfc1"/>
</dbReference>
<dbReference type="GO" id="GO:0006384">
    <property type="term" value="P:transcription initiation at RNA polymerase III promoter"/>
    <property type="evidence" value="ECO:0007669"/>
    <property type="project" value="InterPro"/>
</dbReference>
<reference evidence="2 3" key="1">
    <citation type="journal article" date="2010" name="Science">
        <title>Genomic analysis of organismal complexity in the multicellular green alga Volvox carteri.</title>
        <authorList>
            <person name="Prochnik S.E."/>
            <person name="Umen J."/>
            <person name="Nedelcu A.M."/>
            <person name="Hallmann A."/>
            <person name="Miller S.M."/>
            <person name="Nishii I."/>
            <person name="Ferris P."/>
            <person name="Kuo A."/>
            <person name="Mitros T."/>
            <person name="Fritz-Laylin L.K."/>
            <person name="Hellsten U."/>
            <person name="Chapman J."/>
            <person name="Simakov O."/>
            <person name="Rensing S.A."/>
            <person name="Terry A."/>
            <person name="Pangilinan J."/>
            <person name="Kapitonov V."/>
            <person name="Jurka J."/>
            <person name="Salamov A."/>
            <person name="Shapiro H."/>
            <person name="Schmutz J."/>
            <person name="Grimwood J."/>
            <person name="Lindquist E."/>
            <person name="Lucas S."/>
            <person name="Grigoriev I.V."/>
            <person name="Schmitt R."/>
            <person name="Kirk D."/>
            <person name="Rokhsar D.S."/>
        </authorList>
    </citation>
    <scope>NUCLEOTIDE SEQUENCE [LARGE SCALE GENOMIC DNA]</scope>
    <source>
        <strain evidence="3">f. Nagariensis / Eve</strain>
    </source>
</reference>
<dbReference type="Proteomes" id="UP000001058">
    <property type="component" value="Unassembled WGS sequence"/>
</dbReference>
<dbReference type="RefSeq" id="XP_002948765.1">
    <property type="nucleotide sequence ID" value="XM_002948719.1"/>
</dbReference>
<evidence type="ECO:0000313" key="3">
    <source>
        <dbReference type="Proteomes" id="UP000001058"/>
    </source>
</evidence>
<evidence type="ECO:0000313" key="2">
    <source>
        <dbReference type="EMBL" id="EFJ50145.1"/>
    </source>
</evidence>
<dbReference type="KEGG" id="vcn:VOLCADRAFT_47784"/>
<dbReference type="InParanoid" id="D8TR62"/>
<dbReference type="eggNOG" id="KOG2473">
    <property type="taxonomic scope" value="Eukaryota"/>
</dbReference>
<dbReference type="AlphaFoldDB" id="D8TR62"/>
<dbReference type="InterPro" id="IPR042536">
    <property type="entry name" value="TFIIIC_tauA_Sfc1"/>
</dbReference>
<dbReference type="GeneID" id="9623470"/>
<keyword evidence="3" id="KW-1185">Reference proteome</keyword>
<feature type="domain" description="Transcription factor IIIC subunit Tfc1/Sfc1 triple barrel" evidence="1">
    <location>
        <begin position="7"/>
        <end position="72"/>
    </location>
</feature>
<name>D8TR62_VOLCA</name>
<dbReference type="Gene3D" id="3.30.200.160">
    <property type="entry name" value="TFIIIC, subcomplex tauA, subunit Sfc1, barrel domain"/>
    <property type="match status" value="1"/>
</dbReference>
<dbReference type="GO" id="GO:0000127">
    <property type="term" value="C:transcription factor TFIIIC complex"/>
    <property type="evidence" value="ECO:0007669"/>
    <property type="project" value="InterPro"/>
</dbReference>
<feature type="non-terminal residue" evidence="2">
    <location>
        <position position="73"/>
    </location>
</feature>
<dbReference type="PANTHER" id="PTHR13230">
    <property type="entry name" value="GENERAL TRANSCRIPTION FACTOR IIIC, POLYPEPTIDE 5"/>
    <property type="match status" value="1"/>
</dbReference>
<dbReference type="STRING" id="3068.D8TR62"/>
<dbReference type="OrthoDB" id="5598268at2759"/>
<organism evidence="3">
    <name type="scientific">Volvox carteri f. nagariensis</name>
    <dbReference type="NCBI Taxonomy" id="3068"/>
    <lineage>
        <taxon>Eukaryota</taxon>
        <taxon>Viridiplantae</taxon>
        <taxon>Chlorophyta</taxon>
        <taxon>core chlorophytes</taxon>
        <taxon>Chlorophyceae</taxon>
        <taxon>CS clade</taxon>
        <taxon>Chlamydomonadales</taxon>
        <taxon>Volvocaceae</taxon>
        <taxon>Volvox</taxon>
    </lineage>
</organism>
<proteinExistence type="predicted"/>
<dbReference type="Pfam" id="PF17682">
    <property type="entry name" value="Tau95_N"/>
    <property type="match status" value="1"/>
</dbReference>
<protein>
    <recommendedName>
        <fullName evidence="1">Transcription factor IIIC subunit Tfc1/Sfc1 triple barrel domain-containing protein</fullName>
    </recommendedName>
</protein>
<dbReference type="PANTHER" id="PTHR13230:SF5">
    <property type="entry name" value="GENERAL TRANSCRIPTION FACTOR 3C POLYPEPTIDE 5"/>
    <property type="match status" value="1"/>
</dbReference>
<gene>
    <name evidence="2" type="ORF">VOLCADRAFT_47784</name>
</gene>
<feature type="non-terminal residue" evidence="2">
    <location>
        <position position="1"/>
    </location>
</feature>
<sequence length="73" mass="8263">IPKAEAIAIEYPGFVQDTNKALRTLGGLDSIAIAVGTKHYLKLKLRPEDRTSHPLYGERHEQTRLLLRISRPK</sequence>
<dbReference type="GO" id="GO:0001003">
    <property type="term" value="F:RNA polymerase III type 2 promoter sequence-specific DNA binding"/>
    <property type="evidence" value="ECO:0007669"/>
    <property type="project" value="TreeGrafter"/>
</dbReference>
<evidence type="ECO:0000259" key="1">
    <source>
        <dbReference type="Pfam" id="PF17682"/>
    </source>
</evidence>